<evidence type="ECO:0000313" key="2">
    <source>
        <dbReference type="WBParaSite" id="maker-unitig_20322-snap-gene-0.2-mRNA-1"/>
    </source>
</evidence>
<sequence length="370" mass="41023">ARPLQPPSGGPSLSLAAVAMATRPILEQFLATGSSFFTYCLTELNRPGNTLAIRLSILDLLESFYNNSLIVYDLLSNALATVVERQASDAETLAYAWLLIERLSERCARAWMAGHVYLPLIACLSIRGIGCLDSDSERLSGQCQQLLSHIATRLLESRWASRTLLCQTPPPADDMPDLLISVLTNPDSFPTASQLSVVKLICGLAKLDNKSEAEFNRRCERVWLDAEVDLATSLQHRLTRLAPLASHYRLALSSMLTQLTRLSAGGSNNRLRRRLPLALLLHQMRWHRQPRLLAVALDCLAFFTPAVRLCVQFQRRRGSISQLNGLLSTGPEQPIPLIANALRTRSLAYRAVTIRLAERCASELGQTRSQ</sequence>
<proteinExistence type="predicted"/>
<dbReference type="AlphaFoldDB" id="A0A1I8F4J7"/>
<reference evidence="2" key="1">
    <citation type="submission" date="2016-11" db="UniProtKB">
        <authorList>
            <consortium name="WormBaseParasite"/>
        </authorList>
    </citation>
    <scope>IDENTIFICATION</scope>
</reference>
<accession>A0A1I8F4J7</accession>
<evidence type="ECO:0000313" key="1">
    <source>
        <dbReference type="Proteomes" id="UP000095280"/>
    </source>
</evidence>
<dbReference type="Proteomes" id="UP000095280">
    <property type="component" value="Unplaced"/>
</dbReference>
<organism evidence="1 2">
    <name type="scientific">Macrostomum lignano</name>
    <dbReference type="NCBI Taxonomy" id="282301"/>
    <lineage>
        <taxon>Eukaryota</taxon>
        <taxon>Metazoa</taxon>
        <taxon>Spiralia</taxon>
        <taxon>Lophotrochozoa</taxon>
        <taxon>Platyhelminthes</taxon>
        <taxon>Rhabditophora</taxon>
        <taxon>Macrostomorpha</taxon>
        <taxon>Macrostomida</taxon>
        <taxon>Macrostomidae</taxon>
        <taxon>Macrostomum</taxon>
    </lineage>
</organism>
<keyword evidence="1" id="KW-1185">Reference proteome</keyword>
<protein>
    <submittedName>
        <fullName evidence="2">RICTOR_N domain-containing protein</fullName>
    </submittedName>
</protein>
<name>A0A1I8F4J7_9PLAT</name>
<dbReference type="WBParaSite" id="maker-unitig_20322-snap-gene-0.2-mRNA-1">
    <property type="protein sequence ID" value="maker-unitig_20322-snap-gene-0.2-mRNA-1"/>
    <property type="gene ID" value="maker-unitig_20322-snap-gene-0.2"/>
</dbReference>